<gene>
    <name evidence="6" type="ORF">KI387_002091</name>
</gene>
<dbReference type="InterPro" id="IPR045766">
    <property type="entry name" value="MCAfunc"/>
</dbReference>
<keyword evidence="2" id="KW-0812">Transmembrane</keyword>
<dbReference type="Gene3D" id="1.20.930.20">
    <property type="entry name" value="Adaptor protein Cbl, N-terminal domain"/>
    <property type="match status" value="1"/>
</dbReference>
<name>A0AA38GXA7_TAXCH</name>
<evidence type="ECO:0000313" key="6">
    <source>
        <dbReference type="EMBL" id="KAH9329983.1"/>
    </source>
</evidence>
<evidence type="ECO:0000256" key="3">
    <source>
        <dbReference type="ARBA" id="ARBA00022989"/>
    </source>
</evidence>
<evidence type="ECO:0000313" key="7">
    <source>
        <dbReference type="Proteomes" id="UP000824469"/>
    </source>
</evidence>
<dbReference type="CDD" id="cd21037">
    <property type="entry name" value="MLKL_NTD"/>
    <property type="match status" value="1"/>
</dbReference>
<comment type="subcellular location">
    <subcellularLocation>
        <location evidence="1">Membrane</location>
        <topology evidence="1">Single-pass membrane protein</topology>
    </subcellularLocation>
</comment>
<dbReference type="InterPro" id="IPR036537">
    <property type="entry name" value="Adaptor_Cbl_N_dom_sf"/>
</dbReference>
<proteinExistence type="predicted"/>
<dbReference type="EMBL" id="JAHRHJ020000001">
    <property type="protein sequence ID" value="KAH9329983.1"/>
    <property type="molecule type" value="Genomic_DNA"/>
</dbReference>
<feature type="non-terminal residue" evidence="6">
    <location>
        <position position="1"/>
    </location>
</feature>
<dbReference type="PANTHER" id="PTHR46604">
    <property type="entry name" value="PROTEIN MID1-COMPLEMENTING ACTIVITY 1"/>
    <property type="match status" value="1"/>
</dbReference>
<dbReference type="PANTHER" id="PTHR46604:SF3">
    <property type="entry name" value="PROTEIN MID1-COMPLEMENTING ACTIVITY 1"/>
    <property type="match status" value="1"/>
</dbReference>
<reference evidence="6 7" key="1">
    <citation type="journal article" date="2021" name="Nat. Plants">
        <title>The Taxus genome provides insights into paclitaxel biosynthesis.</title>
        <authorList>
            <person name="Xiong X."/>
            <person name="Gou J."/>
            <person name="Liao Q."/>
            <person name="Li Y."/>
            <person name="Zhou Q."/>
            <person name="Bi G."/>
            <person name="Li C."/>
            <person name="Du R."/>
            <person name="Wang X."/>
            <person name="Sun T."/>
            <person name="Guo L."/>
            <person name="Liang H."/>
            <person name="Lu P."/>
            <person name="Wu Y."/>
            <person name="Zhang Z."/>
            <person name="Ro D.K."/>
            <person name="Shang Y."/>
            <person name="Huang S."/>
            <person name="Yan J."/>
        </authorList>
    </citation>
    <scope>NUCLEOTIDE SEQUENCE [LARGE SCALE GENOMIC DNA]</scope>
    <source>
        <strain evidence="6">Ta-2019</strain>
    </source>
</reference>
<keyword evidence="7" id="KW-1185">Reference proteome</keyword>
<dbReference type="AlphaFoldDB" id="A0AA38GXA7"/>
<protein>
    <recommendedName>
        <fullName evidence="5">MCAfunc domain-containing protein</fullName>
    </recommendedName>
</protein>
<dbReference type="FunFam" id="1.20.930.20:FF:000003">
    <property type="entry name" value="DNA mismatch repair protein MLH1"/>
    <property type="match status" value="1"/>
</dbReference>
<accession>A0AA38GXA7</accession>
<keyword evidence="3" id="KW-1133">Transmembrane helix</keyword>
<feature type="domain" description="MCAfunc" evidence="5">
    <location>
        <begin position="24"/>
        <end position="134"/>
    </location>
</feature>
<keyword evidence="4" id="KW-0472">Membrane</keyword>
<comment type="caution">
    <text evidence="6">The sequence shown here is derived from an EMBL/GenBank/DDBJ whole genome shotgun (WGS) entry which is preliminary data.</text>
</comment>
<dbReference type="Pfam" id="PF19584">
    <property type="entry name" value="MCAfunc"/>
    <property type="match status" value="1"/>
</dbReference>
<dbReference type="GO" id="GO:0007166">
    <property type="term" value="P:cell surface receptor signaling pathway"/>
    <property type="evidence" value="ECO:0007669"/>
    <property type="project" value="InterPro"/>
</dbReference>
<dbReference type="Proteomes" id="UP000824469">
    <property type="component" value="Unassembled WGS sequence"/>
</dbReference>
<evidence type="ECO:0000256" key="2">
    <source>
        <dbReference type="ARBA" id="ARBA00022692"/>
    </source>
</evidence>
<sequence>MSLGWNVTELGNAAQLAGLDAVGLIGAIVKAANNARMHKKNCKQFAQHLKLIGNLLQQLKLSELKKRSETNEPLEQLEDSLRKAYVLVHSCENKSYLYLLALGWNIVHQFKQTQAEIDNLLSLIPLITLVEHHRPELSQYVGTTLSTRVSDDPKMFTPKLQSQLKNTSNPEKTLSKHHQLGQLKTSVENSEMLRYFQLQATSGISTTNVYKTPFDHQLHAQNLQNFLYLLNLMPIKFAIVRIYQSKSQIGFAGYFGPSTSIPNTSNPIADVWEGLIDLYEWKSSNNHVIAVYWNTTTPNWLVDPTMIAYRIIHKPRRKNQYKLTEVISGVFNKTLQLTGIVSEGRNKGNVCVVLEETRGFVASHGG</sequence>
<evidence type="ECO:0000259" key="5">
    <source>
        <dbReference type="Pfam" id="PF19584"/>
    </source>
</evidence>
<dbReference type="GO" id="GO:0005262">
    <property type="term" value="F:calcium channel activity"/>
    <property type="evidence" value="ECO:0007669"/>
    <property type="project" value="UniProtKB-ARBA"/>
</dbReference>
<evidence type="ECO:0000256" key="1">
    <source>
        <dbReference type="ARBA" id="ARBA00004167"/>
    </source>
</evidence>
<dbReference type="InterPro" id="IPR059179">
    <property type="entry name" value="MLKL-like_MCAfunc"/>
</dbReference>
<dbReference type="GO" id="GO:0016020">
    <property type="term" value="C:membrane"/>
    <property type="evidence" value="ECO:0007669"/>
    <property type="project" value="UniProtKB-SubCell"/>
</dbReference>
<organism evidence="6 7">
    <name type="scientific">Taxus chinensis</name>
    <name type="common">Chinese yew</name>
    <name type="synonym">Taxus wallichiana var. chinensis</name>
    <dbReference type="NCBI Taxonomy" id="29808"/>
    <lineage>
        <taxon>Eukaryota</taxon>
        <taxon>Viridiplantae</taxon>
        <taxon>Streptophyta</taxon>
        <taxon>Embryophyta</taxon>
        <taxon>Tracheophyta</taxon>
        <taxon>Spermatophyta</taxon>
        <taxon>Pinopsida</taxon>
        <taxon>Pinidae</taxon>
        <taxon>Conifers II</taxon>
        <taxon>Cupressales</taxon>
        <taxon>Taxaceae</taxon>
        <taxon>Taxus</taxon>
    </lineage>
</organism>
<evidence type="ECO:0000256" key="4">
    <source>
        <dbReference type="ARBA" id="ARBA00023136"/>
    </source>
</evidence>